<sequence>MEMLASMQAQINSRFDVLDGKISNIQERVMRLEARGREETNEKMWISKGMKKAKQKGNFKFISLCFIPYMHKSNLKDDLQRNKRSLKITRVYEVDQVKDLEDKMVRDSFISSLEETFFEKLSLKN</sequence>
<proteinExistence type="predicted"/>
<evidence type="ECO:0000313" key="2">
    <source>
        <dbReference type="Proteomes" id="UP001060085"/>
    </source>
</evidence>
<dbReference type="Proteomes" id="UP001060085">
    <property type="component" value="Linkage Group LG01"/>
</dbReference>
<gene>
    <name evidence="1" type="ORF">M9H77_02839</name>
</gene>
<protein>
    <submittedName>
        <fullName evidence="1">Uncharacterized protein</fullName>
    </submittedName>
</protein>
<evidence type="ECO:0000313" key="1">
    <source>
        <dbReference type="EMBL" id="KAI5681611.1"/>
    </source>
</evidence>
<organism evidence="1 2">
    <name type="scientific">Catharanthus roseus</name>
    <name type="common">Madagascar periwinkle</name>
    <name type="synonym">Vinca rosea</name>
    <dbReference type="NCBI Taxonomy" id="4058"/>
    <lineage>
        <taxon>Eukaryota</taxon>
        <taxon>Viridiplantae</taxon>
        <taxon>Streptophyta</taxon>
        <taxon>Embryophyta</taxon>
        <taxon>Tracheophyta</taxon>
        <taxon>Spermatophyta</taxon>
        <taxon>Magnoliopsida</taxon>
        <taxon>eudicotyledons</taxon>
        <taxon>Gunneridae</taxon>
        <taxon>Pentapetalae</taxon>
        <taxon>asterids</taxon>
        <taxon>lamiids</taxon>
        <taxon>Gentianales</taxon>
        <taxon>Apocynaceae</taxon>
        <taxon>Rauvolfioideae</taxon>
        <taxon>Vinceae</taxon>
        <taxon>Catharanthinae</taxon>
        <taxon>Catharanthus</taxon>
    </lineage>
</organism>
<accession>A0ACC0CA08</accession>
<keyword evidence="2" id="KW-1185">Reference proteome</keyword>
<comment type="caution">
    <text evidence="1">The sequence shown here is derived from an EMBL/GenBank/DDBJ whole genome shotgun (WGS) entry which is preliminary data.</text>
</comment>
<name>A0ACC0CA08_CATRO</name>
<dbReference type="EMBL" id="CM044701">
    <property type="protein sequence ID" value="KAI5681611.1"/>
    <property type="molecule type" value="Genomic_DNA"/>
</dbReference>
<reference evidence="2" key="1">
    <citation type="journal article" date="2023" name="Nat. Plants">
        <title>Single-cell RNA sequencing provides a high-resolution roadmap for understanding the multicellular compartmentation of specialized metabolism.</title>
        <authorList>
            <person name="Sun S."/>
            <person name="Shen X."/>
            <person name="Li Y."/>
            <person name="Li Y."/>
            <person name="Wang S."/>
            <person name="Li R."/>
            <person name="Zhang H."/>
            <person name="Shen G."/>
            <person name="Guo B."/>
            <person name="Wei J."/>
            <person name="Xu J."/>
            <person name="St-Pierre B."/>
            <person name="Chen S."/>
            <person name="Sun C."/>
        </authorList>
    </citation>
    <scope>NUCLEOTIDE SEQUENCE [LARGE SCALE GENOMIC DNA]</scope>
</reference>